<feature type="transmembrane region" description="Helical" evidence="1">
    <location>
        <begin position="43"/>
        <end position="66"/>
    </location>
</feature>
<evidence type="ECO:0000259" key="2">
    <source>
        <dbReference type="Pfam" id="PF12773"/>
    </source>
</evidence>
<dbReference type="EMBL" id="DQBS01000110">
    <property type="protein sequence ID" value="HCO69848.1"/>
    <property type="molecule type" value="Genomic_DNA"/>
</dbReference>
<evidence type="ECO:0000313" key="3">
    <source>
        <dbReference type="EMBL" id="HCO69848.1"/>
    </source>
</evidence>
<keyword evidence="1" id="KW-0812">Transmembrane</keyword>
<dbReference type="EMBL" id="LGGW01000047">
    <property type="protein sequence ID" value="KUK90192.1"/>
    <property type="molecule type" value="Genomic_DNA"/>
</dbReference>
<dbReference type="PATRIC" id="fig|1236046.5.peg.216"/>
<name>A0A124G1D0_9BACT</name>
<organism evidence="4 5">
    <name type="scientific">Mesotoga infera</name>
    <dbReference type="NCBI Taxonomy" id="1236046"/>
    <lineage>
        <taxon>Bacteria</taxon>
        <taxon>Thermotogati</taxon>
        <taxon>Thermotogota</taxon>
        <taxon>Thermotogae</taxon>
        <taxon>Kosmotogales</taxon>
        <taxon>Kosmotogaceae</taxon>
        <taxon>Mesotoga</taxon>
    </lineage>
</organism>
<accession>A0A124G1D0</accession>
<evidence type="ECO:0000313" key="4">
    <source>
        <dbReference type="EMBL" id="KUK90192.1"/>
    </source>
</evidence>
<dbReference type="AlphaFoldDB" id="A0A124G1D0"/>
<gene>
    <name evidence="3" type="ORF">DIT26_04570</name>
    <name evidence="4" type="ORF">XE02_0655</name>
</gene>
<feature type="domain" description="DZANK-type" evidence="2">
    <location>
        <begin position="118"/>
        <end position="163"/>
    </location>
</feature>
<evidence type="ECO:0000313" key="5">
    <source>
        <dbReference type="Proteomes" id="UP000055014"/>
    </source>
</evidence>
<protein>
    <recommendedName>
        <fullName evidence="2">DZANK-type domain-containing protein</fullName>
    </recommendedName>
</protein>
<sequence length="169" mass="18788">MYSRSNDSVKTIIKLVGVIVYAVGIGLIIFSFAGIFLAPYLSIVFGSVFVFVVLGFIATTLGRMLINVAKTKSFSGPVSEQEPVSKHEVQEDMTYDYTFVSDREARIQKTKSKSYSRCPECGTENDDKASKCSSCGTSLIGYKKCSLCYMLNKKENRFCKNCGHDFNLD</sequence>
<evidence type="ECO:0000313" key="6">
    <source>
        <dbReference type="Proteomes" id="UP000264215"/>
    </source>
</evidence>
<keyword evidence="1" id="KW-0472">Membrane</keyword>
<comment type="caution">
    <text evidence="4">The sequence shown here is derived from an EMBL/GenBank/DDBJ whole genome shotgun (WGS) entry which is preliminary data.</text>
</comment>
<proteinExistence type="predicted"/>
<reference evidence="5" key="2">
    <citation type="journal article" date="2015" name="MBio">
        <title>Genome-Resolved Metagenomic Analysis Reveals Roles for Candidate Phyla and Other Microbial Community Members in Biogeochemical Transformations in Oil Reservoirs.</title>
        <authorList>
            <person name="Hu P."/>
            <person name="Tom L."/>
            <person name="Singh A."/>
            <person name="Thomas B.C."/>
            <person name="Baker B.J."/>
            <person name="Piceno Y.M."/>
            <person name="Andersen G.L."/>
            <person name="Banfield J.F."/>
        </authorList>
    </citation>
    <scope>NUCLEOTIDE SEQUENCE [LARGE SCALE GENOMIC DNA]</scope>
</reference>
<evidence type="ECO:0000256" key="1">
    <source>
        <dbReference type="SAM" id="Phobius"/>
    </source>
</evidence>
<dbReference type="InterPro" id="IPR025874">
    <property type="entry name" value="DZR"/>
</dbReference>
<keyword evidence="1" id="KW-1133">Transmembrane helix</keyword>
<reference evidence="3 6" key="3">
    <citation type="journal article" date="2018" name="Nat. Biotechnol.">
        <title>A standardized bacterial taxonomy based on genome phylogeny substantially revises the tree of life.</title>
        <authorList>
            <person name="Parks D.H."/>
            <person name="Chuvochina M."/>
            <person name="Waite D.W."/>
            <person name="Rinke C."/>
            <person name="Skarshewski A."/>
            <person name="Chaumeil P.A."/>
            <person name="Hugenholtz P."/>
        </authorList>
    </citation>
    <scope>NUCLEOTIDE SEQUENCE [LARGE SCALE GENOMIC DNA]</scope>
    <source>
        <strain evidence="3">UBA9905</strain>
    </source>
</reference>
<reference evidence="4" key="1">
    <citation type="journal article" date="2015" name="MBio">
        <title>Genome-resolved metagenomic analysis reveals roles for candidate phyla and other microbial community members in biogeochemical transformations in oil reservoirs.</title>
        <authorList>
            <person name="Hu P."/>
            <person name="Tom L."/>
            <person name="Singh A."/>
            <person name="Thomas B.C."/>
            <person name="Baker B.J."/>
            <person name="Piceno Y.M."/>
            <person name="Andersen G.L."/>
            <person name="Banfield J.F."/>
        </authorList>
    </citation>
    <scope>NUCLEOTIDE SEQUENCE [LARGE SCALE GENOMIC DNA]</scope>
    <source>
        <strain evidence="4">46_70</strain>
    </source>
</reference>
<dbReference type="Proteomes" id="UP000264215">
    <property type="component" value="Unassembled WGS sequence"/>
</dbReference>
<feature type="transmembrane region" description="Helical" evidence="1">
    <location>
        <begin position="12"/>
        <end position="37"/>
    </location>
</feature>
<dbReference type="Proteomes" id="UP000055014">
    <property type="component" value="Unassembled WGS sequence"/>
</dbReference>
<dbReference type="Pfam" id="PF12773">
    <property type="entry name" value="DZR"/>
    <property type="match status" value="1"/>
</dbReference>